<dbReference type="Pfam" id="PF11705">
    <property type="entry name" value="RNA_pol_3_Rpc31"/>
    <property type="match status" value="1"/>
</dbReference>
<dbReference type="InterPro" id="IPR024661">
    <property type="entry name" value="RNA_pol_III_Rpc31"/>
</dbReference>
<accession>A0A642VCL0</accession>
<protein>
    <recommendedName>
        <fullName evidence="4">DNA-directed RNA polymerase III subunit</fullName>
    </recommendedName>
</protein>
<comment type="similarity">
    <text evidence="2 4">Belongs to the eukaryotic RPC7 RNA polymerase subunit family.</text>
</comment>
<evidence type="ECO:0000256" key="5">
    <source>
        <dbReference type="SAM" id="MobiDB-lite"/>
    </source>
</evidence>
<sequence>MFRRGNNPLNPTGIDVSSEPTKLYPKMVLPVPGPLTEGEKKSAAQFVSLKQAIRDGPLYTGSNTSKERVVVEIEQSINDGIKRYTDRYARKVKIGRSVDEHPYVVKFFPTELHGVMGITKSKKKKLNISKFKDELMQTETGDEGSLDKNSLLAKRLDEAEEEAANADDDVDEDDEEDDDFDEADDDDNDYNAEQYYDNGEDDDDGGQSDNGEAEF</sequence>
<dbReference type="GO" id="GO:0006383">
    <property type="term" value="P:transcription by RNA polymerase III"/>
    <property type="evidence" value="ECO:0007669"/>
    <property type="project" value="UniProtKB-UniRule"/>
</dbReference>
<feature type="compositionally biased region" description="Acidic residues" evidence="5">
    <location>
        <begin position="158"/>
        <end position="190"/>
    </location>
</feature>
<dbReference type="EMBL" id="SWFS01000103">
    <property type="protein sequence ID" value="KAA8916384.1"/>
    <property type="molecule type" value="Genomic_DNA"/>
</dbReference>
<dbReference type="AlphaFoldDB" id="A0A642VCL0"/>
<comment type="function">
    <text evidence="4">DNA-dependent RNA polymerase catalyzes the transcription of DNA into RNA using the four ribonucleoside triphosphates as substrates. Specific peripheric component of RNA polymerase III which synthesizes small RNAs, such as 5S rRNA and tRNAs.</text>
</comment>
<evidence type="ECO:0000256" key="1">
    <source>
        <dbReference type="ARBA" id="ARBA00004123"/>
    </source>
</evidence>
<evidence type="ECO:0000313" key="7">
    <source>
        <dbReference type="Proteomes" id="UP000761534"/>
    </source>
</evidence>
<dbReference type="VEuPathDB" id="FungiDB:TRICI_001459"/>
<dbReference type="PIRSF" id="PIRSF000777">
    <property type="entry name" value="RNA_polIII_C31"/>
    <property type="match status" value="1"/>
</dbReference>
<gene>
    <name evidence="6" type="ORF">TRICI_001459</name>
</gene>
<evidence type="ECO:0000256" key="4">
    <source>
        <dbReference type="PIRNR" id="PIRNR000777"/>
    </source>
</evidence>
<comment type="caution">
    <text evidence="6">The sequence shown here is derived from an EMBL/GenBank/DDBJ whole genome shotgun (WGS) entry which is preliminary data.</text>
</comment>
<feature type="region of interest" description="Disordered" evidence="5">
    <location>
        <begin position="138"/>
        <end position="215"/>
    </location>
</feature>
<reference evidence="6" key="1">
    <citation type="journal article" date="2019" name="G3 (Bethesda)">
        <title>Genome Assemblies of Two Rare Opportunistic Yeast Pathogens: Diutina rugosa (syn. Candida rugosa) and Trichomonascus ciferrii (syn. Candida ciferrii).</title>
        <authorList>
            <person name="Mixao V."/>
            <person name="Saus E."/>
            <person name="Hansen A.P."/>
            <person name="Lass-Florl C."/>
            <person name="Gabaldon T."/>
        </authorList>
    </citation>
    <scope>NUCLEOTIDE SEQUENCE</scope>
    <source>
        <strain evidence="6">CBS 4856</strain>
    </source>
</reference>
<evidence type="ECO:0000256" key="2">
    <source>
        <dbReference type="ARBA" id="ARBA00008352"/>
    </source>
</evidence>
<dbReference type="GO" id="GO:0005666">
    <property type="term" value="C:RNA polymerase III complex"/>
    <property type="evidence" value="ECO:0007669"/>
    <property type="project" value="UniProtKB-UniRule"/>
</dbReference>
<keyword evidence="3 4" id="KW-0539">Nucleus</keyword>
<evidence type="ECO:0000313" key="6">
    <source>
        <dbReference type="EMBL" id="KAA8916384.1"/>
    </source>
</evidence>
<dbReference type="Proteomes" id="UP000761534">
    <property type="component" value="Unassembled WGS sequence"/>
</dbReference>
<dbReference type="PANTHER" id="PTHR15367:SF2">
    <property type="entry name" value="DNA-DIRECTED RNA POLYMERASE III SUBUNIT"/>
    <property type="match status" value="1"/>
</dbReference>
<dbReference type="PANTHER" id="PTHR15367">
    <property type="entry name" value="DNA-DIRECTED RNA POLYMERASE III"/>
    <property type="match status" value="1"/>
</dbReference>
<comment type="subunit">
    <text evidence="4">Component of the RNA polymerase III (Pol III) complex.</text>
</comment>
<organism evidence="6 7">
    <name type="scientific">Trichomonascus ciferrii</name>
    <dbReference type="NCBI Taxonomy" id="44093"/>
    <lineage>
        <taxon>Eukaryota</taxon>
        <taxon>Fungi</taxon>
        <taxon>Dikarya</taxon>
        <taxon>Ascomycota</taxon>
        <taxon>Saccharomycotina</taxon>
        <taxon>Dipodascomycetes</taxon>
        <taxon>Dipodascales</taxon>
        <taxon>Trichomonascaceae</taxon>
        <taxon>Trichomonascus</taxon>
        <taxon>Trichomonascus ciferrii complex</taxon>
    </lineage>
</organism>
<feature type="compositionally biased region" description="Acidic residues" evidence="5">
    <location>
        <begin position="198"/>
        <end position="215"/>
    </location>
</feature>
<proteinExistence type="inferred from homology"/>
<dbReference type="OrthoDB" id="5377312at2759"/>
<keyword evidence="7" id="KW-1185">Reference proteome</keyword>
<name>A0A642VCL0_9ASCO</name>
<evidence type="ECO:0000256" key="3">
    <source>
        <dbReference type="ARBA" id="ARBA00023242"/>
    </source>
</evidence>
<comment type="subcellular location">
    <subcellularLocation>
        <location evidence="1 4">Nucleus</location>
    </subcellularLocation>
</comment>